<dbReference type="Proteomes" id="UP000198541">
    <property type="component" value="Unassembled WGS sequence"/>
</dbReference>
<dbReference type="PROSITE" id="PS51257">
    <property type="entry name" value="PROKAR_LIPOPROTEIN"/>
    <property type="match status" value="1"/>
</dbReference>
<sequence length="340" mass="36313">MKRAVRRRAGLRAACLAGAVTLLVACSKDEPNVMQNWESAEVDGLSLLVRSDWTRKDLEDGAWTARWDSDDEQNRLLVASDLEADDAYAAIDIAMDAARAVTRGYAPVGVRTAARIGDLLVIRQDYRTSWPLNADGTLWCISSGARHALVDLTGVDVSSEEREGVGASFEVGDSFAQAASAVPTSAAPLVAPEGTALLERSGVRLAVPLGWYDTEGIEGSQRWTVGWAMIDDDEIVKARLLVAPSMPQESVSEALAQIEVDHQGGSLDGYTMRSRNPLTLEGMTEAVRTDFVSGKAGEDQGCLWVFSNGSTVAAAQYNCAGQLDTSVRDAIEGTLAFVAA</sequence>
<organism evidence="2 3">
    <name type="scientific">Actinomyces ruminicola</name>
    <dbReference type="NCBI Taxonomy" id="332524"/>
    <lineage>
        <taxon>Bacteria</taxon>
        <taxon>Bacillati</taxon>
        <taxon>Actinomycetota</taxon>
        <taxon>Actinomycetes</taxon>
        <taxon>Actinomycetales</taxon>
        <taxon>Actinomycetaceae</taxon>
        <taxon>Actinomyces</taxon>
    </lineage>
</organism>
<keyword evidence="1" id="KW-0732">Signal</keyword>
<accession>A0A1H0A818</accession>
<evidence type="ECO:0000313" key="3">
    <source>
        <dbReference type="Proteomes" id="UP000198541"/>
    </source>
</evidence>
<feature type="chain" id="PRO_5011730406" evidence="1">
    <location>
        <begin position="26"/>
        <end position="340"/>
    </location>
</feature>
<keyword evidence="3" id="KW-1185">Reference proteome</keyword>
<feature type="signal peptide" evidence="1">
    <location>
        <begin position="1"/>
        <end position="25"/>
    </location>
</feature>
<reference evidence="3" key="1">
    <citation type="submission" date="2016-10" db="EMBL/GenBank/DDBJ databases">
        <authorList>
            <person name="Varghese N."/>
            <person name="Submissions S."/>
        </authorList>
    </citation>
    <scope>NUCLEOTIDE SEQUENCE [LARGE SCALE GENOMIC DNA]</scope>
    <source>
        <strain evidence="3">DSM 27982</strain>
    </source>
</reference>
<evidence type="ECO:0000313" key="2">
    <source>
        <dbReference type="EMBL" id="SDN29547.1"/>
    </source>
</evidence>
<name>A0A1H0A818_9ACTO</name>
<proteinExistence type="predicted"/>
<evidence type="ECO:0000256" key="1">
    <source>
        <dbReference type="SAM" id="SignalP"/>
    </source>
</evidence>
<dbReference type="AlphaFoldDB" id="A0A1H0A818"/>
<gene>
    <name evidence="2" type="ORF">SAMN05216355_101618</name>
</gene>
<dbReference type="EMBL" id="FNIM01000001">
    <property type="protein sequence ID" value="SDN29547.1"/>
    <property type="molecule type" value="Genomic_DNA"/>
</dbReference>
<protein>
    <submittedName>
        <fullName evidence="2">Uncharacterized protein</fullName>
    </submittedName>
</protein>